<dbReference type="AlphaFoldDB" id="A0ABC9FTF1"/>
<evidence type="ECO:0000313" key="3">
    <source>
        <dbReference type="Proteomes" id="UP001497457"/>
    </source>
</evidence>
<dbReference type="Proteomes" id="UP001497457">
    <property type="component" value="Chromosome 7b"/>
</dbReference>
<dbReference type="InterPro" id="IPR036047">
    <property type="entry name" value="F-box-like_dom_sf"/>
</dbReference>
<dbReference type="Gene3D" id="1.20.1280.50">
    <property type="match status" value="1"/>
</dbReference>
<evidence type="ECO:0000259" key="1">
    <source>
        <dbReference type="PROSITE" id="PS50181"/>
    </source>
</evidence>
<dbReference type="InterPro" id="IPR001810">
    <property type="entry name" value="F-box_dom"/>
</dbReference>
<dbReference type="SUPFAM" id="SSF81383">
    <property type="entry name" value="F-box domain"/>
    <property type="match status" value="1"/>
</dbReference>
<name>A0ABC9FTF1_9POAL</name>
<protein>
    <recommendedName>
        <fullName evidence="1">F-box domain-containing protein</fullName>
    </recommendedName>
</protein>
<dbReference type="Pfam" id="PF08268">
    <property type="entry name" value="FBA_3"/>
    <property type="match status" value="1"/>
</dbReference>
<gene>
    <name evidence="2" type="ORF">URODEC1_LOCUS108994</name>
</gene>
<dbReference type="InterPro" id="IPR017451">
    <property type="entry name" value="F-box-assoc_interact_dom"/>
</dbReference>
<dbReference type="PROSITE" id="PS50181">
    <property type="entry name" value="FBOX"/>
    <property type="match status" value="1"/>
</dbReference>
<sequence>MVLEKSKSKKQKKEECIINCLPGDVIEQIFLKLPVSTLLTCTGVCKKWYDHIRDPLFAAAHLKHAPRCALLFFPQESIAKKLYPSDAIIFDETWSQSTCTVPVIGPNDFLCGTCNGLVCLYTKTSTIKIANLATGDYLHLEKPAKNLKGDHFSYYTFGFDPVTEEYKVTHFRNDHGNSSRQTFSVIQVYTFGSENWKDVHAPEALSLGNVKRSGVVNVNGAVYWLTEGNGSNSKLAVMSFDLSKETFTLIQVPEAAIGDSSHRCYWITEIDGKACIATAEVYRNVPRTLSSDLQIWTLDNNNVEKRWSHKYSIQHAPNFLPGPHFVHGDKIIMQSRNCNLYSYELLGKNLEITKKLSNRVGLLDFSPYKPQNMQSFICVKSLVRLDAYEKVSIMHRPKRRDGWELKKWELWEHELSSTKDLFSTIHQTEFVMSELAHLVTMKINRVQHRLPDEMQCLCAEIIQKLQHGPHTPLQLMSSRRLNWVEHKRTLEQLPIRVENLTHKTKAIAQAREKIFSLLDTHILDQCASGSNADISAQ</sequence>
<dbReference type="InterPro" id="IPR013187">
    <property type="entry name" value="F-box-assoc_dom_typ3"/>
</dbReference>
<dbReference type="SMART" id="SM00256">
    <property type="entry name" value="FBOX"/>
    <property type="match status" value="1"/>
</dbReference>
<dbReference type="NCBIfam" id="TIGR01640">
    <property type="entry name" value="F_box_assoc_1"/>
    <property type="match status" value="1"/>
</dbReference>
<accession>A0ABC9FTF1</accession>
<dbReference type="Pfam" id="PF12937">
    <property type="entry name" value="F-box-like"/>
    <property type="match status" value="1"/>
</dbReference>
<reference evidence="2 3" key="2">
    <citation type="submission" date="2024-10" db="EMBL/GenBank/DDBJ databases">
        <authorList>
            <person name="Ryan C."/>
        </authorList>
    </citation>
    <scope>NUCLEOTIDE SEQUENCE [LARGE SCALE GENOMIC DNA]</scope>
</reference>
<reference evidence="3" key="1">
    <citation type="submission" date="2024-06" db="EMBL/GenBank/DDBJ databases">
        <authorList>
            <person name="Ryan C."/>
        </authorList>
    </citation>
    <scope>NUCLEOTIDE SEQUENCE [LARGE SCALE GENOMIC DNA]</scope>
</reference>
<proteinExistence type="predicted"/>
<organism evidence="2 3">
    <name type="scientific">Urochloa decumbens</name>
    <dbReference type="NCBI Taxonomy" id="240449"/>
    <lineage>
        <taxon>Eukaryota</taxon>
        <taxon>Viridiplantae</taxon>
        <taxon>Streptophyta</taxon>
        <taxon>Embryophyta</taxon>
        <taxon>Tracheophyta</taxon>
        <taxon>Spermatophyta</taxon>
        <taxon>Magnoliopsida</taxon>
        <taxon>Liliopsida</taxon>
        <taxon>Poales</taxon>
        <taxon>Poaceae</taxon>
        <taxon>PACMAD clade</taxon>
        <taxon>Panicoideae</taxon>
        <taxon>Panicodae</taxon>
        <taxon>Paniceae</taxon>
        <taxon>Melinidinae</taxon>
        <taxon>Urochloa</taxon>
    </lineage>
</organism>
<keyword evidence="3" id="KW-1185">Reference proteome</keyword>
<dbReference type="SUPFAM" id="SSF50965">
    <property type="entry name" value="Galactose oxidase, central domain"/>
    <property type="match status" value="1"/>
</dbReference>
<dbReference type="PANTHER" id="PTHR31672">
    <property type="entry name" value="BNACNNG10540D PROTEIN"/>
    <property type="match status" value="1"/>
</dbReference>
<feature type="domain" description="F-box" evidence="1">
    <location>
        <begin position="15"/>
        <end position="60"/>
    </location>
</feature>
<dbReference type="InterPro" id="IPR050796">
    <property type="entry name" value="SCF_F-box_component"/>
</dbReference>
<dbReference type="PANTHER" id="PTHR31672:SF13">
    <property type="entry name" value="F-BOX PROTEIN CPR30-LIKE"/>
    <property type="match status" value="1"/>
</dbReference>
<dbReference type="InterPro" id="IPR011043">
    <property type="entry name" value="Gal_Oxase/kelch_b-propeller"/>
</dbReference>
<dbReference type="EMBL" id="OZ075117">
    <property type="protein sequence ID" value="CAL5081977.1"/>
    <property type="molecule type" value="Genomic_DNA"/>
</dbReference>
<evidence type="ECO:0000313" key="2">
    <source>
        <dbReference type="EMBL" id="CAL5081977.1"/>
    </source>
</evidence>